<keyword evidence="14" id="KW-1185">Reference proteome</keyword>
<protein>
    <recommendedName>
        <fullName evidence="12">Leucine-rich repeat-containing N-terminal plant-type domain-containing protein</fullName>
    </recommendedName>
</protein>
<evidence type="ECO:0000259" key="12">
    <source>
        <dbReference type="Pfam" id="PF08263"/>
    </source>
</evidence>
<keyword evidence="3" id="KW-0433">Leucine-rich repeat</keyword>
<comment type="similarity">
    <text evidence="9">Belongs to the polygalacturonase-inhibiting protein family.</text>
</comment>
<dbReference type="FunFam" id="3.80.10.10:FF:000129">
    <property type="entry name" value="Leucine-rich repeat receptor-like kinase"/>
    <property type="match status" value="1"/>
</dbReference>
<feature type="chain" id="PRO_5035943103" description="Leucine-rich repeat-containing N-terminal plant-type domain-containing protein" evidence="11">
    <location>
        <begin position="20"/>
        <end position="173"/>
    </location>
</feature>
<comment type="caution">
    <text evidence="13">The sequence shown here is derived from an EMBL/GenBank/DDBJ whole genome shotgun (WGS) entry which is preliminary data.</text>
</comment>
<dbReference type="Pfam" id="PF00560">
    <property type="entry name" value="LRR_1"/>
    <property type="match status" value="1"/>
</dbReference>
<evidence type="ECO:0000256" key="6">
    <source>
        <dbReference type="ARBA" id="ARBA00022737"/>
    </source>
</evidence>
<dbReference type="AlphaFoldDB" id="A0A8T0XDY3"/>
<reference evidence="13" key="1">
    <citation type="submission" date="2020-05" db="EMBL/GenBank/DDBJ databases">
        <title>WGS assembly of Panicum virgatum.</title>
        <authorList>
            <person name="Lovell J.T."/>
            <person name="Jenkins J."/>
            <person name="Shu S."/>
            <person name="Juenger T.E."/>
            <person name="Schmutz J."/>
        </authorList>
    </citation>
    <scope>NUCLEOTIDE SEQUENCE</scope>
    <source>
        <strain evidence="13">AP13</strain>
    </source>
</reference>
<evidence type="ECO:0000256" key="11">
    <source>
        <dbReference type="SAM" id="SignalP"/>
    </source>
</evidence>
<dbReference type="InterPro" id="IPR001611">
    <property type="entry name" value="Leu-rich_rpt"/>
</dbReference>
<dbReference type="PROSITE" id="PS51450">
    <property type="entry name" value="LRR"/>
    <property type="match status" value="1"/>
</dbReference>
<dbReference type="InterPro" id="IPR013210">
    <property type="entry name" value="LRR_N_plant-typ"/>
</dbReference>
<dbReference type="EMBL" id="CM029037">
    <property type="protein sequence ID" value="KAG2659691.1"/>
    <property type="molecule type" value="Genomic_DNA"/>
</dbReference>
<dbReference type="InterPro" id="IPR051848">
    <property type="entry name" value="PGIP"/>
</dbReference>
<evidence type="ECO:0000256" key="8">
    <source>
        <dbReference type="ARBA" id="ARBA00023136"/>
    </source>
</evidence>
<keyword evidence="7" id="KW-1133">Transmembrane helix</keyword>
<keyword evidence="6" id="KW-0677">Repeat</keyword>
<dbReference type="SUPFAM" id="SSF52058">
    <property type="entry name" value="L domain-like"/>
    <property type="match status" value="1"/>
</dbReference>
<accession>A0A8T0XDY3</accession>
<feature type="domain" description="Leucine-rich repeat-containing N-terminal plant-type" evidence="12">
    <location>
        <begin position="24"/>
        <end position="64"/>
    </location>
</feature>
<feature type="region of interest" description="Disordered" evidence="10">
    <location>
        <begin position="147"/>
        <end position="173"/>
    </location>
</feature>
<organism evidence="13 14">
    <name type="scientific">Panicum virgatum</name>
    <name type="common">Blackwell switchgrass</name>
    <dbReference type="NCBI Taxonomy" id="38727"/>
    <lineage>
        <taxon>Eukaryota</taxon>
        <taxon>Viridiplantae</taxon>
        <taxon>Streptophyta</taxon>
        <taxon>Embryophyta</taxon>
        <taxon>Tracheophyta</taxon>
        <taxon>Spermatophyta</taxon>
        <taxon>Magnoliopsida</taxon>
        <taxon>Liliopsida</taxon>
        <taxon>Poales</taxon>
        <taxon>Poaceae</taxon>
        <taxon>PACMAD clade</taxon>
        <taxon>Panicoideae</taxon>
        <taxon>Panicodae</taxon>
        <taxon>Paniceae</taxon>
        <taxon>Panicinae</taxon>
        <taxon>Panicum</taxon>
        <taxon>Panicum sect. Hiantes</taxon>
    </lineage>
</organism>
<dbReference type="Proteomes" id="UP000823388">
    <property type="component" value="Chromosome 1K"/>
</dbReference>
<evidence type="ECO:0000256" key="5">
    <source>
        <dbReference type="ARBA" id="ARBA00022729"/>
    </source>
</evidence>
<sequence length="173" mass="18943">MLLSLALLLLCQGTGHLYGHGHSSRDMLALLDFKKAISGNKPNRALSSWNTSTPFFQWKGVLCSTEHPGRVVKLHLHHQGLSGPISPYLGNLTLLRELNLSRNNLSGRLPPLNRLHALEVIDLAENSLRGTIPGKLNPGYARKLFQPAKAKPCRESSSWRGSSRAGSPRQPSA</sequence>
<dbReference type="PANTHER" id="PTHR48059">
    <property type="entry name" value="POLYGALACTURONASE INHIBITOR 1"/>
    <property type="match status" value="1"/>
</dbReference>
<feature type="signal peptide" evidence="11">
    <location>
        <begin position="1"/>
        <end position="19"/>
    </location>
</feature>
<keyword evidence="5 11" id="KW-0732">Signal</keyword>
<evidence type="ECO:0000256" key="3">
    <source>
        <dbReference type="ARBA" id="ARBA00022614"/>
    </source>
</evidence>
<dbReference type="PANTHER" id="PTHR48059:SF4">
    <property type="entry name" value="POLYGALACTURONASE INHIBITOR 1-RELATED"/>
    <property type="match status" value="1"/>
</dbReference>
<proteinExistence type="inferred from homology"/>
<evidence type="ECO:0000256" key="1">
    <source>
        <dbReference type="ARBA" id="ARBA00004167"/>
    </source>
</evidence>
<feature type="compositionally biased region" description="Low complexity" evidence="10">
    <location>
        <begin position="155"/>
        <end position="173"/>
    </location>
</feature>
<evidence type="ECO:0000256" key="10">
    <source>
        <dbReference type="SAM" id="MobiDB-lite"/>
    </source>
</evidence>
<dbReference type="Gene3D" id="3.80.10.10">
    <property type="entry name" value="Ribonuclease Inhibitor"/>
    <property type="match status" value="1"/>
</dbReference>
<evidence type="ECO:0000313" key="14">
    <source>
        <dbReference type="Proteomes" id="UP000823388"/>
    </source>
</evidence>
<evidence type="ECO:0000256" key="2">
    <source>
        <dbReference type="ARBA" id="ARBA00004196"/>
    </source>
</evidence>
<evidence type="ECO:0000256" key="9">
    <source>
        <dbReference type="ARBA" id="ARBA00038043"/>
    </source>
</evidence>
<dbReference type="GO" id="GO:0016020">
    <property type="term" value="C:membrane"/>
    <property type="evidence" value="ECO:0007669"/>
    <property type="project" value="UniProtKB-SubCell"/>
</dbReference>
<keyword evidence="8" id="KW-0472">Membrane</keyword>
<gene>
    <name evidence="13" type="ORF">PVAP13_1KG377000</name>
</gene>
<dbReference type="InterPro" id="IPR032675">
    <property type="entry name" value="LRR_dom_sf"/>
</dbReference>
<keyword evidence="4" id="KW-0812">Transmembrane</keyword>
<evidence type="ECO:0000313" key="13">
    <source>
        <dbReference type="EMBL" id="KAG2659691.1"/>
    </source>
</evidence>
<comment type="subcellular location">
    <subcellularLocation>
        <location evidence="2">Cell envelope</location>
    </subcellularLocation>
    <subcellularLocation>
        <location evidence="1">Membrane</location>
        <topology evidence="1">Single-pass membrane protein</topology>
    </subcellularLocation>
</comment>
<evidence type="ECO:0000256" key="4">
    <source>
        <dbReference type="ARBA" id="ARBA00022692"/>
    </source>
</evidence>
<evidence type="ECO:0000256" key="7">
    <source>
        <dbReference type="ARBA" id="ARBA00022989"/>
    </source>
</evidence>
<dbReference type="Pfam" id="PF08263">
    <property type="entry name" value="LRRNT_2"/>
    <property type="match status" value="1"/>
</dbReference>
<name>A0A8T0XDY3_PANVG</name>